<keyword evidence="3" id="KW-0378">Hydrolase</keyword>
<dbReference type="InterPro" id="IPR050266">
    <property type="entry name" value="AB_hydrolase_sf"/>
</dbReference>
<dbReference type="OrthoDB" id="7267294at2"/>
<sequence>MIDTVLVVAGLALAAVVLLPFWVEHRRPKMDDQARVEAPGHFAELSQGITHYRWYGGETGPVVVCVHGLTTPSFVWDPLARRLALIGFRVLVYDLFGRGYSDRPAGEQEDAFFVRQLEDLLADQRLTDDITLFGYSMGGAIAAAFAARHPERLRQLVLIAPAGFGGFPTGFVRTIRDHSPVGDWLALTLFPRRHRQAATALARTNPLQAEAAHGQAAQLDWKGFIPAVLSSLRHMLRDDLEREHRKLAREDLHILAIWATEDDVIPLSGMGRLTQWNRAAVQTQVAGANHWLPLTHPDEIVDAFKDGME</sequence>
<dbReference type="GO" id="GO:0016020">
    <property type="term" value="C:membrane"/>
    <property type="evidence" value="ECO:0007669"/>
    <property type="project" value="TreeGrafter"/>
</dbReference>
<feature type="transmembrane region" description="Helical" evidence="1">
    <location>
        <begin position="6"/>
        <end position="23"/>
    </location>
</feature>
<evidence type="ECO:0000259" key="2">
    <source>
        <dbReference type="Pfam" id="PF00561"/>
    </source>
</evidence>
<dbReference type="InterPro" id="IPR029058">
    <property type="entry name" value="AB_hydrolase_fold"/>
</dbReference>
<evidence type="ECO:0000313" key="4">
    <source>
        <dbReference type="Proteomes" id="UP000004318"/>
    </source>
</evidence>
<comment type="caution">
    <text evidence="3">The sequence shown here is derived from an EMBL/GenBank/DDBJ whole genome shotgun (WGS) entry which is preliminary data.</text>
</comment>
<reference evidence="3 4" key="1">
    <citation type="journal article" date="2010" name="J. Bacteriol.">
        <title>Genome sequences of Oceanicola granulosus HTCC2516(T) and Oceanicola batsensis HTCC2597(TDelta).</title>
        <authorList>
            <person name="Thrash J.C."/>
            <person name="Cho J.C."/>
            <person name="Vergin K.L."/>
            <person name="Giovannoni S.J."/>
        </authorList>
    </citation>
    <scope>NUCLEOTIDE SEQUENCE [LARGE SCALE GENOMIC DNA]</scope>
    <source>
        <strain evidence="4">ATCC BAA-863 / DSM 15984 / KCTC 12145 / HTCC2597</strain>
    </source>
</reference>
<dbReference type="SUPFAM" id="SSF53474">
    <property type="entry name" value="alpha/beta-Hydrolases"/>
    <property type="match status" value="1"/>
</dbReference>
<dbReference type="eggNOG" id="COG2267">
    <property type="taxonomic scope" value="Bacteria"/>
</dbReference>
<gene>
    <name evidence="3" type="ORF">OB2597_10841</name>
</gene>
<organism evidence="3 4">
    <name type="scientific">Pseudooceanicola batsensis (strain ATCC BAA-863 / DSM 15984 / KCTC 12145 / HTCC2597)</name>
    <name type="common">Oceanicola batsensis</name>
    <dbReference type="NCBI Taxonomy" id="252305"/>
    <lineage>
        <taxon>Bacteria</taxon>
        <taxon>Pseudomonadati</taxon>
        <taxon>Pseudomonadota</taxon>
        <taxon>Alphaproteobacteria</taxon>
        <taxon>Rhodobacterales</taxon>
        <taxon>Paracoccaceae</taxon>
        <taxon>Pseudooceanicola</taxon>
    </lineage>
</organism>
<accession>A3TVT8</accession>
<dbReference type="STRING" id="252305.OB2597_10841"/>
<feature type="domain" description="AB hydrolase-1" evidence="2">
    <location>
        <begin position="61"/>
        <end position="297"/>
    </location>
</feature>
<evidence type="ECO:0000313" key="3">
    <source>
        <dbReference type="EMBL" id="EAQ03734.1"/>
    </source>
</evidence>
<dbReference type="HOGENOM" id="CLU_020336_11_0_5"/>
<keyword evidence="1" id="KW-0472">Membrane</keyword>
<dbReference type="PRINTS" id="PR00111">
    <property type="entry name" value="ABHYDROLASE"/>
</dbReference>
<keyword evidence="1" id="KW-0812">Transmembrane</keyword>
<name>A3TVT8_PSEBH</name>
<dbReference type="EMBL" id="AAMO01000003">
    <property type="protein sequence ID" value="EAQ03734.1"/>
    <property type="molecule type" value="Genomic_DNA"/>
</dbReference>
<proteinExistence type="predicted"/>
<dbReference type="Proteomes" id="UP000004318">
    <property type="component" value="Unassembled WGS sequence"/>
</dbReference>
<keyword evidence="1" id="KW-1133">Transmembrane helix</keyword>
<dbReference type="AlphaFoldDB" id="A3TVT8"/>
<keyword evidence="4" id="KW-1185">Reference proteome</keyword>
<dbReference type="RefSeq" id="WP_009806387.1">
    <property type="nucleotide sequence ID" value="NZ_CH724131.1"/>
</dbReference>
<dbReference type="Pfam" id="PF00561">
    <property type="entry name" value="Abhydrolase_1"/>
    <property type="match status" value="1"/>
</dbReference>
<dbReference type="GO" id="GO:0016787">
    <property type="term" value="F:hydrolase activity"/>
    <property type="evidence" value="ECO:0007669"/>
    <property type="project" value="UniProtKB-KW"/>
</dbReference>
<dbReference type="PANTHER" id="PTHR43798">
    <property type="entry name" value="MONOACYLGLYCEROL LIPASE"/>
    <property type="match status" value="1"/>
</dbReference>
<evidence type="ECO:0000256" key="1">
    <source>
        <dbReference type="SAM" id="Phobius"/>
    </source>
</evidence>
<dbReference type="PANTHER" id="PTHR43798:SF33">
    <property type="entry name" value="HYDROLASE, PUTATIVE (AFU_ORTHOLOGUE AFUA_2G14860)-RELATED"/>
    <property type="match status" value="1"/>
</dbReference>
<protein>
    <submittedName>
        <fullName evidence="3">Putative alpha/beta hydrolase</fullName>
    </submittedName>
</protein>
<dbReference type="InterPro" id="IPR000073">
    <property type="entry name" value="AB_hydrolase_1"/>
</dbReference>
<dbReference type="Gene3D" id="3.40.50.1820">
    <property type="entry name" value="alpha/beta hydrolase"/>
    <property type="match status" value="1"/>
</dbReference>